<keyword evidence="2" id="KW-0758">Storage protein</keyword>
<evidence type="ECO:0008006" key="11">
    <source>
        <dbReference type="Google" id="ProtNLM"/>
    </source>
</evidence>
<comment type="caution">
    <text evidence="9">The sequence shown here is derived from an EMBL/GenBank/DDBJ whole genome shotgun (WGS) entry which is preliminary data.</text>
</comment>
<protein>
    <recommendedName>
        <fullName evidence="11">Vitellogenin</fullName>
    </recommendedName>
</protein>
<name>A0AAV1ZRB5_9ARAC</name>
<dbReference type="InterPro" id="IPR050733">
    <property type="entry name" value="Vitellogenin/Apolipophorin"/>
</dbReference>
<evidence type="ECO:0000256" key="6">
    <source>
        <dbReference type="SAM" id="SignalP"/>
    </source>
</evidence>
<evidence type="ECO:0000256" key="2">
    <source>
        <dbReference type="ARBA" id="ARBA00022761"/>
    </source>
</evidence>
<dbReference type="InterPro" id="IPR015816">
    <property type="entry name" value="Vitellinogen_b-sht_N"/>
</dbReference>
<keyword evidence="3" id="KW-1015">Disulfide bond</keyword>
<keyword evidence="1 6" id="KW-0732">Signal</keyword>
<dbReference type="SMART" id="SM00638">
    <property type="entry name" value="LPD_N"/>
    <property type="match status" value="1"/>
</dbReference>
<evidence type="ECO:0000259" key="8">
    <source>
        <dbReference type="PROSITE" id="PS51233"/>
    </source>
</evidence>
<evidence type="ECO:0000256" key="4">
    <source>
        <dbReference type="ARBA" id="ARBA00023180"/>
    </source>
</evidence>
<reference evidence="9 10" key="1">
    <citation type="submission" date="2024-04" db="EMBL/GenBank/DDBJ databases">
        <authorList>
            <person name="Rising A."/>
            <person name="Reimegard J."/>
            <person name="Sonavane S."/>
            <person name="Akerstrom W."/>
            <person name="Nylinder S."/>
            <person name="Hedman E."/>
            <person name="Kallberg Y."/>
        </authorList>
    </citation>
    <scope>NUCLEOTIDE SEQUENCE [LARGE SCALE GENOMIC DNA]</scope>
</reference>
<dbReference type="PANTHER" id="PTHR23345:SF15">
    <property type="entry name" value="VITELLOGENIN 1-RELATED"/>
    <property type="match status" value="1"/>
</dbReference>
<dbReference type="Proteomes" id="UP001497382">
    <property type="component" value="Unassembled WGS sequence"/>
</dbReference>
<dbReference type="EMBL" id="CAXIEN010000076">
    <property type="protein sequence ID" value="CAL1274398.1"/>
    <property type="molecule type" value="Genomic_DNA"/>
</dbReference>
<accession>A0AAV1ZRB5</accession>
<keyword evidence="4" id="KW-0325">Glycoprotein</keyword>
<evidence type="ECO:0000313" key="9">
    <source>
        <dbReference type="EMBL" id="CAL1274398.1"/>
    </source>
</evidence>
<evidence type="ECO:0000256" key="1">
    <source>
        <dbReference type="ARBA" id="ARBA00022729"/>
    </source>
</evidence>
<evidence type="ECO:0000256" key="3">
    <source>
        <dbReference type="ARBA" id="ARBA00023157"/>
    </source>
</evidence>
<dbReference type="Gene3D" id="2.30.230.10">
    <property type="entry name" value="Lipovitellin, beta-sheet shell regions, chain A"/>
    <property type="match status" value="1"/>
</dbReference>
<dbReference type="InterPro" id="IPR015819">
    <property type="entry name" value="Lipid_transp_b-sht_shell"/>
</dbReference>
<feature type="domain" description="Vitellogenin" evidence="7">
    <location>
        <begin position="48"/>
        <end position="772"/>
    </location>
</feature>
<dbReference type="Pfam" id="PF01347">
    <property type="entry name" value="Vitellogenin_N"/>
    <property type="match status" value="1"/>
</dbReference>
<dbReference type="GO" id="GO:0005319">
    <property type="term" value="F:lipid transporter activity"/>
    <property type="evidence" value="ECO:0007669"/>
    <property type="project" value="InterPro"/>
</dbReference>
<dbReference type="SUPFAM" id="SSF56968">
    <property type="entry name" value="Lipovitellin-phosvitin complex, beta-sheet shell regions"/>
    <property type="match status" value="1"/>
</dbReference>
<gene>
    <name evidence="9" type="ORF">LARSCL_LOCUS7443</name>
</gene>
<dbReference type="SUPFAM" id="SSF48431">
    <property type="entry name" value="Lipovitellin-phosvitin complex, superhelical domain"/>
    <property type="match status" value="1"/>
</dbReference>
<sequence length="1732" mass="199757">MRNSEIKMELPWLSNRCRMRFLTAALALLLVGVASAVESDLQLSYPKFITGRTHTYDVWINITSGVPGMHTQIAKSAMNMELKIYAQTSNDLYVSITNVKTSNSIPSVGSSIDSVSMETNTELEEHLKIPIQVTFENGKVKKYTLDKEETLESKKIKKTILRHLEVQLQEKSLHSTDRSKWPITFNHTRETPVGNYSSHYIITSSPYADFPKDHNVINITRTDNLENIPYLAYHTHHNFEEQGCPGVCKKDHIENRFGAGCPAEWEPYQTPMKKSFVQHHNLRKVKGTLVVDIIKTKETHIADIYDQNMEVTIQSLIRYKYTSQTPIPEPPEQKTYTDLHEWNLEASEKEINRHCRYTTAEQAIPTVKEILNHITKIVQEGNVDGEAKNIGEKLVLLQKALTLLKHKDFDTIQRDIISHEELSHASEEGKIKRQLWLDNLPLIGTPDSISYIISLIRRNINEKYRGFISLWESKNILEALPMNILNPSTKTIQDLSQLLEILQERTKPGYGMYYSAAHITVARVIRNLCAVSNGIPELEKTSRAKYLQMLLRETDDDYKNSKCPKGEAKKFIKDIVEKMKGNQDRVKRIIYIEALSQTGLKSVIPILKTIVEGHVPYATPSYRDYVRTVAIHSLHNLVEKHPKHIRDIVLPIFSNKTEAPKIRTAAFSVFVRSYPTLGDLQYVAEQTWHEPSVEVGSYVTSTLETLGNSTIPCGQLTARRIKKVLPQVKRYPVGKHHAQNVLQTIFDEVRGLGIEHGFEFTPSNESFFPSTMYAALGYNADSLRDVFFKYALTSQGFNSLNVWDNVLKYFGFKVAENIPKSKESEIFPTIKMVDRANEFWRFTIYEKLFYSMSYYYMDDEEYQNGDILALLKQHITNYLKMERDGSLHGHLVKVWMPSSFQSKAFAQTLPYPVQFEMRNPILLSLKLNIKRQEAGYSVDIRPSYYQSMLYTNQMLNLGDCKHVGVYHEKKLAVTYPIKFAFTGNEGKYSLSYSFPPLPKKIFSYHSEAGTFASKHTLEVQPTSTEKRTIKTIPTLFVKNNTFGVVGLPVFASSILTEDIKLGFEELPRSKEHAIYQIIKDFLNAGWRRKSIEITRKLDSQIWGPKTEVKMHISHQHEFVKIEKHVQPSDEIWMDDISIEAQDQENYESNERIINHKIQQLSHLRDTLWFTVEHKVSDHISNKANLEVMYKRTLDGTLHTIHTNATAKLLGVSLGVITNGGVLYYNRPNEFKYGDEDYGKQRGIAFGAIRFPGNEDPYILAIVSLSHKPLDQHINKEVQTPVPAKYFYPETHDQCVRDVQKGNVHSVACIKAIRERAIFNKVNVLFLWHRELPTMVKEILDITDLAVKHTYFNHLSIEKKNRRVKNLHLSFTYIDKLTDKPVVDVVVTKPTEVLKFHKIDPGFIQPMSSIYSMKDTYIQYHTNNTYPATCTLMKESIMTYDLKTIRLRREESCSYVLTSHCVRHKKFAVIVKIDPENLESKEVNVYIGKHSVVLKPGTESKYEIQFDDKPYTVKYLQPVRLHAAEKIYAVTTKLNITRSGFIEIYGRKAGIKVTYDGQHVKVQVHPRYKGELCGLCSEFDGEIVKELRGPNRCLFSNVYDYTTSSALGSCYRFKPEHKSICSDEDYKHTDIDDEDEIEETHRNEEYEPKVKRNKVLPKEDELCFSIRPLPVCESHDVPKKIEVKKVAYHCLPEDDSHSRKLITEAKRRILKELERKRVDFVEDVEYPATCGRR</sequence>
<comment type="caution">
    <text evidence="5">Lacks conserved residue(s) required for the propagation of feature annotation.</text>
</comment>
<feature type="domain" description="VWFD" evidence="8">
    <location>
        <begin position="1427"/>
        <end position="1621"/>
    </location>
</feature>
<dbReference type="Pfam" id="PF00094">
    <property type="entry name" value="VWD"/>
    <property type="match status" value="1"/>
</dbReference>
<dbReference type="PANTHER" id="PTHR23345">
    <property type="entry name" value="VITELLOGENIN-RELATED"/>
    <property type="match status" value="1"/>
</dbReference>
<evidence type="ECO:0000259" key="7">
    <source>
        <dbReference type="PROSITE" id="PS51211"/>
    </source>
</evidence>
<dbReference type="InterPro" id="IPR011030">
    <property type="entry name" value="Lipovitellin_superhlx_dom"/>
</dbReference>
<dbReference type="InterPro" id="IPR001846">
    <property type="entry name" value="VWF_type-D"/>
</dbReference>
<feature type="signal peptide" evidence="6">
    <location>
        <begin position="1"/>
        <end position="36"/>
    </location>
</feature>
<dbReference type="PROSITE" id="PS51211">
    <property type="entry name" value="VITELLOGENIN"/>
    <property type="match status" value="1"/>
</dbReference>
<dbReference type="PROSITE" id="PS51233">
    <property type="entry name" value="VWFD"/>
    <property type="match status" value="1"/>
</dbReference>
<feature type="chain" id="PRO_5043415906" description="Vitellogenin" evidence="6">
    <location>
        <begin position="37"/>
        <end position="1732"/>
    </location>
</feature>
<evidence type="ECO:0000313" key="10">
    <source>
        <dbReference type="Proteomes" id="UP001497382"/>
    </source>
</evidence>
<evidence type="ECO:0000256" key="5">
    <source>
        <dbReference type="PROSITE-ProRule" id="PRU00557"/>
    </source>
</evidence>
<dbReference type="Gene3D" id="1.25.10.20">
    <property type="entry name" value="Vitellinogen, superhelical"/>
    <property type="match status" value="1"/>
</dbReference>
<dbReference type="SMART" id="SM00216">
    <property type="entry name" value="VWD"/>
    <property type="match status" value="1"/>
</dbReference>
<proteinExistence type="predicted"/>
<keyword evidence="10" id="KW-1185">Reference proteome</keyword>
<organism evidence="9 10">
    <name type="scientific">Larinioides sclopetarius</name>
    <dbReference type="NCBI Taxonomy" id="280406"/>
    <lineage>
        <taxon>Eukaryota</taxon>
        <taxon>Metazoa</taxon>
        <taxon>Ecdysozoa</taxon>
        <taxon>Arthropoda</taxon>
        <taxon>Chelicerata</taxon>
        <taxon>Arachnida</taxon>
        <taxon>Araneae</taxon>
        <taxon>Araneomorphae</taxon>
        <taxon>Entelegynae</taxon>
        <taxon>Araneoidea</taxon>
        <taxon>Araneidae</taxon>
        <taxon>Larinioides</taxon>
    </lineage>
</organism>
<dbReference type="InterPro" id="IPR001747">
    <property type="entry name" value="Vitellogenin_N"/>
</dbReference>